<organism evidence="2 3">
    <name type="scientific">Glarea lozoyensis (strain ATCC 20868 / MF5171)</name>
    <dbReference type="NCBI Taxonomy" id="1116229"/>
    <lineage>
        <taxon>Eukaryota</taxon>
        <taxon>Fungi</taxon>
        <taxon>Dikarya</taxon>
        <taxon>Ascomycota</taxon>
        <taxon>Pezizomycotina</taxon>
        <taxon>Leotiomycetes</taxon>
        <taxon>Helotiales</taxon>
        <taxon>Helotiaceae</taxon>
        <taxon>Glarea</taxon>
    </lineage>
</organism>
<proteinExistence type="predicted"/>
<dbReference type="HOGENOM" id="CLU_653919_0_0_1"/>
<feature type="region of interest" description="Disordered" evidence="1">
    <location>
        <begin position="400"/>
        <end position="420"/>
    </location>
</feature>
<accession>S3DUR4</accession>
<dbReference type="Proteomes" id="UP000016922">
    <property type="component" value="Unassembled WGS sequence"/>
</dbReference>
<dbReference type="EMBL" id="KE145353">
    <property type="protein sequence ID" value="EPE35696.1"/>
    <property type="molecule type" value="Genomic_DNA"/>
</dbReference>
<dbReference type="AlphaFoldDB" id="S3DUR4"/>
<dbReference type="RefSeq" id="XP_008076514.1">
    <property type="nucleotide sequence ID" value="XM_008078323.1"/>
</dbReference>
<name>S3DUR4_GLAL2</name>
<gene>
    <name evidence="2" type="ORF">GLAREA_05033</name>
</gene>
<dbReference type="GeneID" id="19464088"/>
<dbReference type="eggNOG" id="ENOG502SSB5">
    <property type="taxonomic scope" value="Eukaryota"/>
</dbReference>
<keyword evidence="3" id="KW-1185">Reference proteome</keyword>
<sequence length="420" mass="47972">MSLEALPQDDTFLPSTLRVMRGIDSLPQVAANFPTLEEKALRSPSELTEYERRQLLDFPTIKIEIENTAKTTSKSRDELFNLVLTDIQSLSDDELGLVERNFWSIQTDEELFKHVRGQTTGSPESVARIHKARESLYLPNELKCMSTACIELIRRNKKNRDDEQRKWGGHNPSTEPAWMLSLTQKFHHNPSLTCWGYIALFDAGAQKVDAETLDRFNRTIQGLFSETMRHNGIYRNLLNKKWKFLNFNIPEGVYPSETDNSALREAFHTLITKPEEYNAPLGIDDRSPAERLSLHNGYLTNTFIVINKICIDSVLSDSRRVDDMRFLAFEAGFPEQGRSYVEGYKGWTWVRLEQLVDSFYAERMSGGRGMDEIRKAAQGSKNEAFASMDSEEAKIWTASTGMTGPLPESILGKKRRARQA</sequence>
<evidence type="ECO:0000313" key="3">
    <source>
        <dbReference type="Proteomes" id="UP000016922"/>
    </source>
</evidence>
<protein>
    <submittedName>
        <fullName evidence="2">Uncharacterized protein</fullName>
    </submittedName>
</protein>
<dbReference type="KEGG" id="glz:GLAREA_05033"/>
<dbReference type="OrthoDB" id="4777915at2759"/>
<evidence type="ECO:0000313" key="2">
    <source>
        <dbReference type="EMBL" id="EPE35696.1"/>
    </source>
</evidence>
<reference evidence="2 3" key="1">
    <citation type="journal article" date="2013" name="BMC Genomics">
        <title>Genomics-driven discovery of the pneumocandin biosynthetic gene cluster in the fungus Glarea lozoyensis.</title>
        <authorList>
            <person name="Chen L."/>
            <person name="Yue Q."/>
            <person name="Zhang X."/>
            <person name="Xiang M."/>
            <person name="Wang C."/>
            <person name="Li S."/>
            <person name="Che Y."/>
            <person name="Ortiz-Lopez F.J."/>
            <person name="Bills G.F."/>
            <person name="Liu X."/>
            <person name="An Z."/>
        </authorList>
    </citation>
    <scope>NUCLEOTIDE SEQUENCE [LARGE SCALE GENOMIC DNA]</scope>
    <source>
        <strain evidence="3">ATCC 20868 / MF5171</strain>
    </source>
</reference>
<evidence type="ECO:0000256" key="1">
    <source>
        <dbReference type="SAM" id="MobiDB-lite"/>
    </source>
</evidence>